<keyword evidence="2" id="KW-0479">Metal-binding</keyword>
<comment type="caution">
    <text evidence="8">The sequence shown here is derived from an EMBL/GenBank/DDBJ whole genome shotgun (WGS) entry which is preliminary data.</text>
</comment>
<dbReference type="Gene3D" id="4.10.1110.10">
    <property type="entry name" value="AN1-like Zinc finger"/>
    <property type="match status" value="1"/>
</dbReference>
<evidence type="ECO:0000256" key="2">
    <source>
        <dbReference type="ARBA" id="ARBA00022723"/>
    </source>
</evidence>
<dbReference type="PROSITE" id="PS51036">
    <property type="entry name" value="ZF_A20"/>
    <property type="match status" value="1"/>
</dbReference>
<evidence type="ECO:0000256" key="5">
    <source>
        <dbReference type="PROSITE-ProRule" id="PRU00449"/>
    </source>
</evidence>
<dbReference type="PANTHER" id="PTHR10634">
    <property type="entry name" value="AN1-TYPE ZINC FINGER PROTEIN"/>
    <property type="match status" value="1"/>
</dbReference>
<reference evidence="8 9" key="2">
    <citation type="journal article" date="2017" name="Genome Biol.">
        <title>New reference genome sequences of hot pepper reveal the massive evolution of plant disease-resistance genes by retroduplication.</title>
        <authorList>
            <person name="Kim S."/>
            <person name="Park J."/>
            <person name="Yeom S.I."/>
            <person name="Kim Y.M."/>
            <person name="Seo E."/>
            <person name="Kim K.T."/>
            <person name="Kim M.S."/>
            <person name="Lee J.M."/>
            <person name="Cheong K."/>
            <person name="Shin H.S."/>
            <person name="Kim S.B."/>
            <person name="Han K."/>
            <person name="Lee J."/>
            <person name="Park M."/>
            <person name="Lee H.A."/>
            <person name="Lee H.Y."/>
            <person name="Lee Y."/>
            <person name="Oh S."/>
            <person name="Lee J.H."/>
            <person name="Choi E."/>
            <person name="Choi E."/>
            <person name="Lee S.E."/>
            <person name="Jeon J."/>
            <person name="Kim H."/>
            <person name="Choi G."/>
            <person name="Song H."/>
            <person name="Lee J."/>
            <person name="Lee S.C."/>
            <person name="Kwon J.K."/>
            <person name="Lee H.Y."/>
            <person name="Koo N."/>
            <person name="Hong Y."/>
            <person name="Kim R.W."/>
            <person name="Kang W.H."/>
            <person name="Huh J.H."/>
            <person name="Kang B.C."/>
            <person name="Yang T.J."/>
            <person name="Lee Y.H."/>
            <person name="Bennetzen J.L."/>
            <person name="Choi D."/>
        </authorList>
    </citation>
    <scope>NUCLEOTIDE SEQUENCE [LARGE SCALE GENOMIC DNA]</scope>
    <source>
        <strain evidence="9">cv. CM334</strain>
    </source>
</reference>
<evidence type="ECO:0000313" key="9">
    <source>
        <dbReference type="Proteomes" id="UP000222542"/>
    </source>
</evidence>
<dbReference type="SUPFAM" id="SSF118310">
    <property type="entry name" value="AN1-like Zinc finger"/>
    <property type="match status" value="1"/>
</dbReference>
<name>A0A1U8HFA5_CAPAN</name>
<sequence length="143" mass="16032">MTFCVKAEKTILCSRGCGFHGTPNNNNLCSLCYKAFLIEEEEAKKNVTVATLSGGMSSLTLDDDSGKTEDVDSTIMKIKQRCMICKKKVGLIGFSCRCEGGMFCRVHRYPEEHACTFDFRSIGRVNLAKENRLCKVDKLENRI</sequence>
<dbReference type="Gene3D" id="1.20.5.4770">
    <property type="match status" value="1"/>
</dbReference>
<dbReference type="Gramene" id="PHT61513">
    <property type="protein sequence ID" value="PHT61513"/>
    <property type="gene ID" value="T459_34642"/>
</dbReference>
<dbReference type="GO" id="GO:0008270">
    <property type="term" value="F:zinc ion binding"/>
    <property type="evidence" value="ECO:0007669"/>
    <property type="project" value="UniProtKB-KW"/>
</dbReference>
<dbReference type="GO" id="GO:0003677">
    <property type="term" value="F:DNA binding"/>
    <property type="evidence" value="ECO:0007669"/>
    <property type="project" value="InterPro"/>
</dbReference>
<feature type="domain" description="A20-type" evidence="6">
    <location>
        <begin position="7"/>
        <end position="41"/>
    </location>
</feature>
<dbReference type="SMART" id="SM00154">
    <property type="entry name" value="ZnF_AN1"/>
    <property type="match status" value="1"/>
</dbReference>
<dbReference type="SMART" id="SM00259">
    <property type="entry name" value="ZnF_A20"/>
    <property type="match status" value="1"/>
</dbReference>
<dbReference type="Pfam" id="PF01428">
    <property type="entry name" value="zf-AN1"/>
    <property type="match status" value="1"/>
</dbReference>
<feature type="domain" description="AN1-type" evidence="7">
    <location>
        <begin position="76"/>
        <end position="123"/>
    </location>
</feature>
<evidence type="ECO:0000313" key="8">
    <source>
        <dbReference type="EMBL" id="PHT61513.1"/>
    </source>
</evidence>
<organism evidence="8 9">
    <name type="scientific">Capsicum annuum</name>
    <name type="common">Capsicum pepper</name>
    <dbReference type="NCBI Taxonomy" id="4072"/>
    <lineage>
        <taxon>Eukaryota</taxon>
        <taxon>Viridiplantae</taxon>
        <taxon>Streptophyta</taxon>
        <taxon>Embryophyta</taxon>
        <taxon>Tracheophyta</taxon>
        <taxon>Spermatophyta</taxon>
        <taxon>Magnoliopsida</taxon>
        <taxon>eudicotyledons</taxon>
        <taxon>Gunneridae</taxon>
        <taxon>Pentapetalae</taxon>
        <taxon>asterids</taxon>
        <taxon>lamiids</taxon>
        <taxon>Solanales</taxon>
        <taxon>Solanaceae</taxon>
        <taxon>Solanoideae</taxon>
        <taxon>Capsiceae</taxon>
        <taxon>Capsicum</taxon>
    </lineage>
</organism>
<dbReference type="SUPFAM" id="SSF57716">
    <property type="entry name" value="Glucocorticoid receptor-like (DNA-binding domain)"/>
    <property type="match status" value="1"/>
</dbReference>
<evidence type="ECO:0000259" key="7">
    <source>
        <dbReference type="PROSITE" id="PS51039"/>
    </source>
</evidence>
<dbReference type="OMA" id="PETLNMC"/>
<dbReference type="PROSITE" id="PS51039">
    <property type="entry name" value="ZF_AN1"/>
    <property type="match status" value="1"/>
</dbReference>
<dbReference type="EMBL" id="AYRZ02000144">
    <property type="protein sequence ID" value="PHT61513.1"/>
    <property type="molecule type" value="Genomic_DNA"/>
</dbReference>
<dbReference type="InterPro" id="IPR050652">
    <property type="entry name" value="AN1_A20_ZnFinger"/>
</dbReference>
<proteinExistence type="predicted"/>
<keyword evidence="9" id="KW-1185">Reference proteome</keyword>
<dbReference type="Pfam" id="PF01754">
    <property type="entry name" value="zf-A20"/>
    <property type="match status" value="1"/>
</dbReference>
<evidence type="ECO:0000256" key="3">
    <source>
        <dbReference type="ARBA" id="ARBA00022771"/>
    </source>
</evidence>
<protein>
    <recommendedName>
        <fullName evidence="10">Zinc finger A20 and AN1 domain-containing stress-associated protein 8</fullName>
    </recommendedName>
</protein>
<evidence type="ECO:0000256" key="1">
    <source>
        <dbReference type="ARBA" id="ARBA00003732"/>
    </source>
</evidence>
<dbReference type="Proteomes" id="UP000222542">
    <property type="component" value="Unassembled WGS sequence"/>
</dbReference>
<evidence type="ECO:0000259" key="6">
    <source>
        <dbReference type="PROSITE" id="PS51036"/>
    </source>
</evidence>
<keyword evidence="4" id="KW-0862">Zinc</keyword>
<dbReference type="AlphaFoldDB" id="A0A1U8HFA5"/>
<keyword evidence="3 5" id="KW-0863">Zinc-finger</keyword>
<reference evidence="8 9" key="1">
    <citation type="journal article" date="2014" name="Nat. Genet.">
        <title>Genome sequence of the hot pepper provides insights into the evolution of pungency in Capsicum species.</title>
        <authorList>
            <person name="Kim S."/>
            <person name="Park M."/>
            <person name="Yeom S.I."/>
            <person name="Kim Y.M."/>
            <person name="Lee J.M."/>
            <person name="Lee H.A."/>
            <person name="Seo E."/>
            <person name="Choi J."/>
            <person name="Cheong K."/>
            <person name="Kim K.T."/>
            <person name="Jung K."/>
            <person name="Lee G.W."/>
            <person name="Oh S.K."/>
            <person name="Bae C."/>
            <person name="Kim S.B."/>
            <person name="Lee H.Y."/>
            <person name="Kim S.Y."/>
            <person name="Kim M.S."/>
            <person name="Kang B.C."/>
            <person name="Jo Y.D."/>
            <person name="Yang H.B."/>
            <person name="Jeong H.J."/>
            <person name="Kang W.H."/>
            <person name="Kwon J.K."/>
            <person name="Shin C."/>
            <person name="Lim J.Y."/>
            <person name="Park J.H."/>
            <person name="Huh J.H."/>
            <person name="Kim J.S."/>
            <person name="Kim B.D."/>
            <person name="Cohen O."/>
            <person name="Paran I."/>
            <person name="Suh M.C."/>
            <person name="Lee S.B."/>
            <person name="Kim Y.K."/>
            <person name="Shin Y."/>
            <person name="Noh S.J."/>
            <person name="Park J."/>
            <person name="Seo Y.S."/>
            <person name="Kwon S.Y."/>
            <person name="Kim H.A."/>
            <person name="Park J.M."/>
            <person name="Kim H.J."/>
            <person name="Choi S.B."/>
            <person name="Bosland P.W."/>
            <person name="Reeves G."/>
            <person name="Jo S.H."/>
            <person name="Lee B.W."/>
            <person name="Cho H.T."/>
            <person name="Choi H.S."/>
            <person name="Lee M.S."/>
            <person name="Yu Y."/>
            <person name="Do Choi Y."/>
            <person name="Park B.S."/>
            <person name="van Deynze A."/>
            <person name="Ashrafi H."/>
            <person name="Hill T."/>
            <person name="Kim W.T."/>
            <person name="Pai H.S."/>
            <person name="Ahn H.K."/>
            <person name="Yeam I."/>
            <person name="Giovannoni J.J."/>
            <person name="Rose J.K."/>
            <person name="Sorensen I."/>
            <person name="Lee S.J."/>
            <person name="Kim R.W."/>
            <person name="Choi I.Y."/>
            <person name="Choi B.S."/>
            <person name="Lim J.S."/>
            <person name="Lee Y.H."/>
            <person name="Choi D."/>
        </authorList>
    </citation>
    <scope>NUCLEOTIDE SEQUENCE [LARGE SCALE GENOMIC DNA]</scope>
    <source>
        <strain evidence="9">cv. CM334</strain>
    </source>
</reference>
<evidence type="ECO:0000256" key="4">
    <source>
        <dbReference type="ARBA" id="ARBA00022833"/>
    </source>
</evidence>
<dbReference type="InterPro" id="IPR035896">
    <property type="entry name" value="AN1-like_Znf"/>
</dbReference>
<dbReference type="InterPro" id="IPR002653">
    <property type="entry name" value="Znf_A20"/>
</dbReference>
<dbReference type="PANTHER" id="PTHR10634:SF128">
    <property type="entry name" value="ZINC FINGER A20 AND AN1 DOMAIN-CONTAINING STRESS-ASSOCIATED PROTEIN 8"/>
    <property type="match status" value="1"/>
</dbReference>
<dbReference type="InterPro" id="IPR000058">
    <property type="entry name" value="Znf_AN1"/>
</dbReference>
<accession>A0A1U8HFA5</accession>
<dbReference type="SMR" id="A0A1U8HFA5"/>
<gene>
    <name evidence="8" type="ORF">T459_34642</name>
</gene>
<evidence type="ECO:0008006" key="10">
    <source>
        <dbReference type="Google" id="ProtNLM"/>
    </source>
</evidence>
<comment type="function">
    <text evidence="1">May be involved in environmental stress response.</text>
</comment>
<dbReference type="OrthoDB" id="428577at2759"/>